<evidence type="ECO:0000256" key="3">
    <source>
        <dbReference type="ARBA" id="ARBA00022679"/>
    </source>
</evidence>
<gene>
    <name evidence="6" type="ORF">LLJM1_05555</name>
</gene>
<dbReference type="GO" id="GO:0016757">
    <property type="term" value="F:glycosyltransferase activity"/>
    <property type="evidence" value="ECO:0007669"/>
    <property type="project" value="UniProtKB-KW"/>
</dbReference>
<accession>A0AAF0P5E3</accession>
<proteinExistence type="inferred from homology"/>
<evidence type="ECO:0000259" key="5">
    <source>
        <dbReference type="Pfam" id="PF00535"/>
    </source>
</evidence>
<sequence length="408" mass="46818">MKFNIEFIVGISSLLIIVISIAKLILWDIYQLLIYKKTKIKKNIEYKISIVIPAHNEEKTIQKTVLSALGSIYKKKEIIVINDGSTDDTLRILKEIQLEYKNLIIIDKSNEGKASALNTAIFKYVTGDIVVILDADTKIDKRSLSEINLTFQNPEIIAASSNIRIAHPKKFIEWYQFYEYIYSCHSRGTQSMINSQYIIGGAGSIFRTDILKSVNGYKLNTLTEDIDMTLKIIQKYGNTKHSLGYISNSILYTDPVHNINDLVKQRYRWKLGLFIALYKYKSLIFQKTKIYSKLFTFVVYPLQYLSIFLSLFTPILTLSVIVAIFSLSFNLYLLLTILFGVMTYITLFNEPKITHLDKIKLTILAPAAVIISLMYSYVEVISLYKVVKTLIINGNNTDEKGTWDHVSR</sequence>
<keyword evidence="6" id="KW-0614">Plasmid</keyword>
<evidence type="ECO:0000256" key="2">
    <source>
        <dbReference type="ARBA" id="ARBA00022676"/>
    </source>
</evidence>
<evidence type="ECO:0000313" key="6">
    <source>
        <dbReference type="EMBL" id="WMF94227.1"/>
    </source>
</evidence>
<dbReference type="PANTHER" id="PTHR43630">
    <property type="entry name" value="POLY-BETA-1,6-N-ACETYL-D-GLUCOSAMINE SYNTHASE"/>
    <property type="match status" value="1"/>
</dbReference>
<keyword evidence="4" id="KW-0812">Transmembrane</keyword>
<dbReference type="PANTHER" id="PTHR43630:SF1">
    <property type="entry name" value="POLY-BETA-1,6-N-ACETYL-D-GLUCOSAMINE SYNTHASE"/>
    <property type="match status" value="1"/>
</dbReference>
<reference evidence="6" key="1">
    <citation type="submission" date="2023-03" db="EMBL/GenBank/DDBJ databases">
        <title>Lactococcal genome sequencing project.</title>
        <authorList>
            <person name="McDonnell B."/>
        </authorList>
    </citation>
    <scope>NUCLEOTIDE SEQUENCE</scope>
    <source>
        <strain evidence="6">JM1</strain>
        <plasmid evidence="6">pJM1E</plasmid>
    </source>
</reference>
<evidence type="ECO:0000256" key="1">
    <source>
        <dbReference type="ARBA" id="ARBA00006739"/>
    </source>
</evidence>
<dbReference type="InterPro" id="IPR029044">
    <property type="entry name" value="Nucleotide-diphossugar_trans"/>
</dbReference>
<dbReference type="Proteomes" id="UP000191806">
    <property type="component" value="Plasmid pJM1E"/>
</dbReference>
<geneLocation type="plasmid" evidence="6 7">
    <name>pJM1E</name>
</geneLocation>
<dbReference type="CDD" id="cd06423">
    <property type="entry name" value="CESA_like"/>
    <property type="match status" value="1"/>
</dbReference>
<dbReference type="Gene3D" id="3.90.550.10">
    <property type="entry name" value="Spore Coat Polysaccharide Biosynthesis Protein SpsA, Chain A"/>
    <property type="match status" value="1"/>
</dbReference>
<evidence type="ECO:0000256" key="4">
    <source>
        <dbReference type="SAM" id="Phobius"/>
    </source>
</evidence>
<organism evidence="6 7">
    <name type="scientific">Lactococcus lactis subsp. cremoris</name>
    <name type="common">Streptococcus cremoris</name>
    <dbReference type="NCBI Taxonomy" id="1359"/>
    <lineage>
        <taxon>Bacteria</taxon>
        <taxon>Bacillati</taxon>
        <taxon>Bacillota</taxon>
        <taxon>Bacilli</taxon>
        <taxon>Lactobacillales</taxon>
        <taxon>Streptococcaceae</taxon>
        <taxon>Lactococcus</taxon>
    </lineage>
</organism>
<keyword evidence="2 6" id="KW-0328">Glycosyltransferase</keyword>
<feature type="transmembrane region" description="Helical" evidence="4">
    <location>
        <begin position="6"/>
        <end position="30"/>
    </location>
</feature>
<dbReference type="Pfam" id="PF00535">
    <property type="entry name" value="Glycos_transf_2"/>
    <property type="match status" value="1"/>
</dbReference>
<comment type="similarity">
    <text evidence="1">Belongs to the glycosyltransferase 2 family.</text>
</comment>
<dbReference type="EMBL" id="CP121224">
    <property type="protein sequence ID" value="WMF94227.1"/>
    <property type="molecule type" value="Genomic_DNA"/>
</dbReference>
<feature type="transmembrane region" description="Helical" evidence="4">
    <location>
        <begin position="361"/>
        <end position="378"/>
    </location>
</feature>
<feature type="transmembrane region" description="Helical" evidence="4">
    <location>
        <begin position="297"/>
        <end position="325"/>
    </location>
</feature>
<keyword evidence="4" id="KW-1133">Transmembrane helix</keyword>
<keyword evidence="4" id="KW-0472">Membrane</keyword>
<keyword evidence="3 6" id="KW-0808">Transferase</keyword>
<feature type="transmembrane region" description="Helical" evidence="4">
    <location>
        <begin position="331"/>
        <end position="349"/>
    </location>
</feature>
<dbReference type="EC" id="2.4.-.-" evidence="6"/>
<evidence type="ECO:0000313" key="7">
    <source>
        <dbReference type="Proteomes" id="UP000191806"/>
    </source>
</evidence>
<name>A0AAF0P5E3_LACLC</name>
<dbReference type="AlphaFoldDB" id="A0AAF0P5E3"/>
<dbReference type="RefSeq" id="WP_063280656.1">
    <property type="nucleotide sequence ID" value="NZ_CP068701.2"/>
</dbReference>
<protein>
    <submittedName>
        <fullName evidence="6">Glycosyltransferase</fullName>
        <ecNumber evidence="6">2.4.-.-</ecNumber>
    </submittedName>
</protein>
<dbReference type="SUPFAM" id="SSF53448">
    <property type="entry name" value="Nucleotide-diphospho-sugar transferases"/>
    <property type="match status" value="1"/>
</dbReference>
<dbReference type="InterPro" id="IPR001173">
    <property type="entry name" value="Glyco_trans_2-like"/>
</dbReference>
<feature type="domain" description="Glycosyltransferase 2-like" evidence="5">
    <location>
        <begin position="49"/>
        <end position="212"/>
    </location>
</feature>